<dbReference type="InterPro" id="IPR002049">
    <property type="entry name" value="LE_dom"/>
</dbReference>
<dbReference type="GO" id="GO:0009888">
    <property type="term" value="P:tissue development"/>
    <property type="evidence" value="ECO:0007669"/>
    <property type="project" value="TreeGrafter"/>
</dbReference>
<keyword evidence="1" id="KW-0732">Signal</keyword>
<dbReference type="InterPro" id="IPR056863">
    <property type="entry name" value="LMN_ATRN_NET-like_EGF"/>
</dbReference>
<evidence type="ECO:0000256" key="2">
    <source>
        <dbReference type="ARBA" id="ARBA00022737"/>
    </source>
</evidence>
<evidence type="ECO:0000256" key="1">
    <source>
        <dbReference type="ARBA" id="ARBA00022729"/>
    </source>
</evidence>
<feature type="non-terminal residue" evidence="8">
    <location>
        <position position="1"/>
    </location>
</feature>
<feature type="disulfide bond" evidence="6">
    <location>
        <begin position="46"/>
        <end position="55"/>
    </location>
</feature>
<proteinExistence type="predicted"/>
<dbReference type="PANTHER" id="PTHR10574">
    <property type="entry name" value="NETRIN/LAMININ-RELATED"/>
    <property type="match status" value="1"/>
</dbReference>
<comment type="caution">
    <text evidence="6">Lacks conserved residue(s) required for the propagation of feature annotation.</text>
</comment>
<dbReference type="InterPro" id="IPR050440">
    <property type="entry name" value="Laminin/Netrin_ECM"/>
</dbReference>
<dbReference type="SMART" id="SM00180">
    <property type="entry name" value="EGF_Lam"/>
    <property type="match status" value="2"/>
</dbReference>
<feature type="non-terminal residue" evidence="8">
    <location>
        <position position="154"/>
    </location>
</feature>
<dbReference type="Gene3D" id="2.10.25.10">
    <property type="entry name" value="Laminin"/>
    <property type="match status" value="2"/>
</dbReference>
<keyword evidence="4" id="KW-0325">Glycoprotein</keyword>
<evidence type="ECO:0000256" key="4">
    <source>
        <dbReference type="ARBA" id="ARBA00023180"/>
    </source>
</evidence>
<name>A0A1B6K869_9HEMI</name>
<dbReference type="InterPro" id="IPR000742">
    <property type="entry name" value="EGF"/>
</dbReference>
<dbReference type="PROSITE" id="PS00022">
    <property type="entry name" value="EGF_1"/>
    <property type="match status" value="1"/>
</dbReference>
<evidence type="ECO:0000313" key="8">
    <source>
        <dbReference type="EMBL" id="JAT07636.1"/>
    </source>
</evidence>
<dbReference type="GO" id="GO:0009887">
    <property type="term" value="P:animal organ morphogenesis"/>
    <property type="evidence" value="ECO:0007669"/>
    <property type="project" value="TreeGrafter"/>
</dbReference>
<keyword evidence="2" id="KW-0677">Repeat</keyword>
<dbReference type="EMBL" id="GECU01000071">
    <property type="protein sequence ID" value="JAT07636.1"/>
    <property type="molecule type" value="Transcribed_RNA"/>
</dbReference>
<accession>A0A1B6K869</accession>
<dbReference type="PROSITE" id="PS50027">
    <property type="entry name" value="EGF_LAM_2"/>
    <property type="match status" value="1"/>
</dbReference>
<evidence type="ECO:0000259" key="7">
    <source>
        <dbReference type="PROSITE" id="PS50027"/>
    </source>
</evidence>
<organism evidence="8">
    <name type="scientific">Homalodisca liturata</name>
    <dbReference type="NCBI Taxonomy" id="320908"/>
    <lineage>
        <taxon>Eukaryota</taxon>
        <taxon>Metazoa</taxon>
        <taxon>Ecdysozoa</taxon>
        <taxon>Arthropoda</taxon>
        <taxon>Hexapoda</taxon>
        <taxon>Insecta</taxon>
        <taxon>Pterygota</taxon>
        <taxon>Neoptera</taxon>
        <taxon>Paraneoptera</taxon>
        <taxon>Hemiptera</taxon>
        <taxon>Auchenorrhyncha</taxon>
        <taxon>Membracoidea</taxon>
        <taxon>Cicadellidae</taxon>
        <taxon>Cicadellinae</taxon>
        <taxon>Proconiini</taxon>
        <taxon>Homalodisca</taxon>
    </lineage>
</organism>
<evidence type="ECO:0000256" key="6">
    <source>
        <dbReference type="PROSITE-ProRule" id="PRU00460"/>
    </source>
</evidence>
<dbReference type="Pfam" id="PF24973">
    <property type="entry name" value="EGF_LMN_ATRN"/>
    <property type="match status" value="1"/>
</dbReference>
<dbReference type="PROSITE" id="PS01248">
    <property type="entry name" value="EGF_LAM_1"/>
    <property type="match status" value="2"/>
</dbReference>
<evidence type="ECO:0000256" key="5">
    <source>
        <dbReference type="ARBA" id="ARBA00023292"/>
    </source>
</evidence>
<feature type="domain" description="Laminin EGF-like" evidence="7">
    <location>
        <begin position="26"/>
        <end position="74"/>
    </location>
</feature>
<feature type="disulfide bond" evidence="6">
    <location>
        <begin position="58"/>
        <end position="72"/>
    </location>
</feature>
<evidence type="ECO:0000256" key="3">
    <source>
        <dbReference type="ARBA" id="ARBA00023157"/>
    </source>
</evidence>
<dbReference type="GO" id="GO:0048731">
    <property type="term" value="P:system development"/>
    <property type="evidence" value="ECO:0007669"/>
    <property type="project" value="UniProtKB-ARBA"/>
</dbReference>
<dbReference type="SUPFAM" id="SSF57196">
    <property type="entry name" value="EGF/Laminin"/>
    <property type="match status" value="2"/>
</dbReference>
<sequence length="154" mass="16932">VRGTCVAPDHCRCDFGYVGANCSIQCQCNGHSECEGPDRLDRCVKCHNNTQGPQCQHCRPLYVGDPTEGGECVPCVDYCNGHTHVCVNESVTEFPFSPSTPTQEIIDYLGLGPTTRAKCVWCGNHTMGEKCQDCMEGFFRGSEDHRASCRPCEC</sequence>
<keyword evidence="5 6" id="KW-0424">Laminin EGF-like domain</keyword>
<keyword evidence="3 6" id="KW-1015">Disulfide bond</keyword>
<protein>
    <recommendedName>
        <fullName evidence="7">Laminin EGF-like domain-containing protein</fullName>
    </recommendedName>
</protein>
<dbReference type="PANTHER" id="PTHR10574:SF406">
    <property type="entry name" value="LAMININ SUBUNIT ALPHA 5"/>
    <property type="match status" value="1"/>
</dbReference>
<gene>
    <name evidence="8" type="ORF">g.1077</name>
</gene>
<dbReference type="FunFam" id="2.10.25.10:FF:000214">
    <property type="entry name" value="Multiple epidermal growth factor-like domains 8"/>
    <property type="match status" value="1"/>
</dbReference>
<dbReference type="AlphaFoldDB" id="A0A1B6K869"/>
<reference evidence="8" key="1">
    <citation type="submission" date="2015-11" db="EMBL/GenBank/DDBJ databases">
        <title>De novo transcriptome assembly of four potential Pierce s Disease insect vectors from Arizona vineyards.</title>
        <authorList>
            <person name="Tassone E.E."/>
        </authorList>
    </citation>
    <scope>NUCLEOTIDE SEQUENCE</scope>
</reference>